<accession>A0A3G8ZLH5</accession>
<dbReference type="RefSeq" id="WP_124798370.1">
    <property type="nucleotide sequence ID" value="NZ_CP034170.1"/>
</dbReference>
<evidence type="ECO:0000313" key="2">
    <source>
        <dbReference type="EMBL" id="AZI57685.1"/>
    </source>
</evidence>
<reference evidence="2 3" key="2">
    <citation type="submission" date="2018-12" db="EMBL/GenBank/DDBJ databases">
        <title>Nakamurella antarcticus sp. nov., isolated from Antarctica South Shetland Islands soil.</title>
        <authorList>
            <person name="Peng F."/>
        </authorList>
    </citation>
    <scope>NUCLEOTIDE SEQUENCE [LARGE SCALE GENOMIC DNA]</scope>
    <source>
        <strain evidence="2 3">S14-144</strain>
    </source>
</reference>
<keyword evidence="1" id="KW-1133">Transmembrane helix</keyword>
<keyword evidence="3" id="KW-1185">Reference proteome</keyword>
<dbReference type="OrthoDB" id="5188998at2"/>
<feature type="transmembrane region" description="Helical" evidence="1">
    <location>
        <begin position="33"/>
        <end position="51"/>
    </location>
</feature>
<dbReference type="EMBL" id="CP034170">
    <property type="protein sequence ID" value="AZI57685.1"/>
    <property type="molecule type" value="Genomic_DNA"/>
</dbReference>
<proteinExistence type="predicted"/>
<dbReference type="Proteomes" id="UP000268084">
    <property type="component" value="Chromosome"/>
</dbReference>
<dbReference type="AlphaFoldDB" id="A0A3G8ZLH5"/>
<evidence type="ECO:0000313" key="3">
    <source>
        <dbReference type="Proteomes" id="UP000268084"/>
    </source>
</evidence>
<evidence type="ECO:0000256" key="1">
    <source>
        <dbReference type="SAM" id="Phobius"/>
    </source>
</evidence>
<keyword evidence="1" id="KW-0472">Membrane</keyword>
<sequence>MRAAKAGRTGDALLITDAPVSYTDQVASRKKRYVIMMLLRIPFLLAAAASYQTLWLSLIFIVASVPLPWMAVLIANDAPAKKNRIRKIVPGTISFERAIAPVYDVVEAIDAADDEPKKTAHS</sequence>
<organism evidence="2 3">
    <name type="scientific">Nakamurella antarctica</name>
    <dbReference type="NCBI Taxonomy" id="1902245"/>
    <lineage>
        <taxon>Bacteria</taxon>
        <taxon>Bacillati</taxon>
        <taxon>Actinomycetota</taxon>
        <taxon>Actinomycetes</taxon>
        <taxon>Nakamurellales</taxon>
        <taxon>Nakamurellaceae</taxon>
        <taxon>Nakamurella</taxon>
    </lineage>
</organism>
<gene>
    <name evidence="2" type="ORF">EH165_05475</name>
</gene>
<feature type="transmembrane region" description="Helical" evidence="1">
    <location>
        <begin position="57"/>
        <end position="76"/>
    </location>
</feature>
<keyword evidence="1" id="KW-0812">Transmembrane</keyword>
<protein>
    <submittedName>
        <fullName evidence="2">DUF3099 domain-containing protein</fullName>
    </submittedName>
</protein>
<name>A0A3G8ZLH5_9ACTN</name>
<dbReference type="KEGG" id="nak:EH165_05475"/>
<reference evidence="2 3" key="1">
    <citation type="submission" date="2018-11" db="EMBL/GenBank/DDBJ databases">
        <authorList>
            <person name="Da X."/>
        </authorList>
    </citation>
    <scope>NUCLEOTIDE SEQUENCE [LARGE SCALE GENOMIC DNA]</scope>
    <source>
        <strain evidence="2 3">S14-144</strain>
    </source>
</reference>
<dbReference type="InterPro" id="IPR021449">
    <property type="entry name" value="DUF3099"/>
</dbReference>
<dbReference type="Pfam" id="PF11298">
    <property type="entry name" value="DUF3099"/>
    <property type="match status" value="1"/>
</dbReference>